<dbReference type="PROSITE" id="PS51084">
    <property type="entry name" value="HIT_2"/>
    <property type="match status" value="1"/>
</dbReference>
<sequence length="138" mass="15231">MTCPFCAIADGDAPGVVLHERPESLVVAPRAPETPGHVLLVTRDHYGSLFDVPEEVLSDVTHHARDVSHRLQTAGYDGVNLLHASGEAAQQSVPHFHIHLVPRRDDDSYDLWPAANQWEGTSQHGVYDELRAILGDER</sequence>
<protein>
    <recommendedName>
        <fullName evidence="4">HIT domain-containing protein</fullName>
    </recommendedName>
</protein>
<comment type="caution">
    <text evidence="5">The sequence shown here is derived from an EMBL/GenBank/DDBJ whole genome shotgun (WGS) entry which is preliminary data.</text>
</comment>
<dbReference type="InterPro" id="IPR011146">
    <property type="entry name" value="HIT-like"/>
</dbReference>
<dbReference type="Pfam" id="PF01230">
    <property type="entry name" value="HIT"/>
    <property type="match status" value="1"/>
</dbReference>
<organism evidence="5 6">
    <name type="scientific">Haloprofundus marisrubri</name>
    <dbReference type="NCBI Taxonomy" id="1514971"/>
    <lineage>
        <taxon>Archaea</taxon>
        <taxon>Methanobacteriati</taxon>
        <taxon>Methanobacteriota</taxon>
        <taxon>Stenosarchaea group</taxon>
        <taxon>Halobacteria</taxon>
        <taxon>Halobacteriales</taxon>
        <taxon>Haloferacaceae</taxon>
        <taxon>Haloprofundus</taxon>
    </lineage>
</organism>
<dbReference type="STRING" id="1514971.AUR64_05050"/>
<evidence type="ECO:0000313" key="6">
    <source>
        <dbReference type="Proteomes" id="UP000054387"/>
    </source>
</evidence>
<evidence type="ECO:0000256" key="1">
    <source>
        <dbReference type="PIRSR" id="PIRSR601310-1"/>
    </source>
</evidence>
<evidence type="ECO:0000313" key="5">
    <source>
        <dbReference type="EMBL" id="KTG11294.1"/>
    </source>
</evidence>
<dbReference type="OrthoDB" id="26806at2157"/>
<dbReference type="RefSeq" id="WP_058580356.1">
    <property type="nucleotide sequence ID" value="NZ_LOPU01000011.1"/>
</dbReference>
<evidence type="ECO:0000259" key="4">
    <source>
        <dbReference type="PROSITE" id="PS51084"/>
    </source>
</evidence>
<dbReference type="InterPro" id="IPR019808">
    <property type="entry name" value="Histidine_triad_CS"/>
</dbReference>
<proteinExistence type="predicted"/>
<reference evidence="5 6" key="1">
    <citation type="submission" date="2015-12" db="EMBL/GenBank/DDBJ databases">
        <title>Haloprofundus marisrubri gen. nov., sp. nov., an extremely halophilic archaeon isolated from the Discovery deep brine-seawater interface in the Red Sea.</title>
        <authorList>
            <person name="Zhang G."/>
            <person name="Stingl U."/>
            <person name="Rashid M."/>
        </authorList>
    </citation>
    <scope>NUCLEOTIDE SEQUENCE [LARGE SCALE GENOMIC DNA]</scope>
    <source>
        <strain evidence="5 6">SB9</strain>
    </source>
</reference>
<evidence type="ECO:0000256" key="3">
    <source>
        <dbReference type="PROSITE-ProRule" id="PRU00464"/>
    </source>
</evidence>
<keyword evidence="6" id="KW-1185">Reference proteome</keyword>
<dbReference type="InterPro" id="IPR036265">
    <property type="entry name" value="HIT-like_sf"/>
</dbReference>
<feature type="active site" description="Tele-AMP-histidine intermediate" evidence="1">
    <location>
        <position position="97"/>
    </location>
</feature>
<dbReference type="PROSITE" id="PS00892">
    <property type="entry name" value="HIT_1"/>
    <property type="match status" value="1"/>
</dbReference>
<dbReference type="EMBL" id="LOPU01000011">
    <property type="protein sequence ID" value="KTG11294.1"/>
    <property type="molecule type" value="Genomic_DNA"/>
</dbReference>
<dbReference type="InterPro" id="IPR001310">
    <property type="entry name" value="Histidine_triad_HIT"/>
</dbReference>
<dbReference type="Gene3D" id="3.30.428.10">
    <property type="entry name" value="HIT-like"/>
    <property type="match status" value="1"/>
</dbReference>
<dbReference type="AlphaFoldDB" id="A0A0W1RCY1"/>
<name>A0A0W1RCY1_9EURY</name>
<dbReference type="Proteomes" id="UP000054387">
    <property type="component" value="Unassembled WGS sequence"/>
</dbReference>
<dbReference type="PANTHER" id="PTHR46648">
    <property type="entry name" value="HIT FAMILY PROTEIN 1"/>
    <property type="match status" value="1"/>
</dbReference>
<dbReference type="PANTHER" id="PTHR46648:SF1">
    <property type="entry name" value="ADENOSINE 5'-MONOPHOSPHORAMIDASE HNT1"/>
    <property type="match status" value="1"/>
</dbReference>
<accession>A0A0W1RCY1</accession>
<dbReference type="GO" id="GO:0003824">
    <property type="term" value="F:catalytic activity"/>
    <property type="evidence" value="ECO:0007669"/>
    <property type="project" value="InterPro"/>
</dbReference>
<gene>
    <name evidence="5" type="ORF">AUR64_05050</name>
</gene>
<feature type="domain" description="HIT" evidence="4">
    <location>
        <begin position="4"/>
        <end position="110"/>
    </location>
</feature>
<evidence type="ECO:0000256" key="2">
    <source>
        <dbReference type="PIRSR" id="PIRSR601310-3"/>
    </source>
</evidence>
<feature type="short sequence motif" description="Histidine triad motif" evidence="2 3">
    <location>
        <begin position="95"/>
        <end position="99"/>
    </location>
</feature>
<dbReference type="SUPFAM" id="SSF54197">
    <property type="entry name" value="HIT-like"/>
    <property type="match status" value="1"/>
</dbReference>
<dbReference type="PRINTS" id="PR00332">
    <property type="entry name" value="HISTRIAD"/>
</dbReference>
<dbReference type="GO" id="GO:0009117">
    <property type="term" value="P:nucleotide metabolic process"/>
    <property type="evidence" value="ECO:0007669"/>
    <property type="project" value="TreeGrafter"/>
</dbReference>